<dbReference type="EMBL" id="LVVL01000019">
    <property type="protein sequence ID" value="OAN10090.1"/>
    <property type="molecule type" value="Genomic_DNA"/>
</dbReference>
<protein>
    <submittedName>
        <fullName evidence="1">Uncharacterized protein</fullName>
    </submittedName>
</protein>
<sequence>MSTVLMDEESKKWNDMMEQSQKVTILDAQVRFVREVDGCIEHVTWFVDIDLLLAFIQQHYLEQAR</sequence>
<dbReference type="Proteomes" id="UP000078447">
    <property type="component" value="Unassembled WGS sequence"/>
</dbReference>
<evidence type="ECO:0000313" key="1">
    <source>
        <dbReference type="EMBL" id="OAN10090.1"/>
    </source>
</evidence>
<dbReference type="RefSeq" id="WP_028105239.1">
    <property type="nucleotide sequence ID" value="NZ_LVVL01000019.1"/>
</dbReference>
<keyword evidence="2" id="KW-1185">Reference proteome</keyword>
<comment type="caution">
    <text evidence="1">The sequence shown here is derived from an EMBL/GenBank/DDBJ whole genome shotgun (WGS) entry which is preliminary data.</text>
</comment>
<name>A0ABX2V4T6_9BACL</name>
<reference evidence="1 2" key="1">
    <citation type="submission" date="2016-03" db="EMBL/GenBank/DDBJ databases">
        <authorList>
            <person name="Cho S.-Y."/>
            <person name="Lim S."/>
            <person name="Kim H."/>
            <person name="Soh E.H."/>
            <person name="Moon J.S."/>
        </authorList>
    </citation>
    <scope>NUCLEOTIDE SEQUENCE [LARGE SCALE GENOMIC DNA]</scope>
    <source>
        <strain evidence="1 2">KCTC 3810</strain>
    </source>
</reference>
<gene>
    <name evidence="1" type="ORF">A3783_15065</name>
</gene>
<organism evidence="1 2">
    <name type="scientific">Exiguobacterium undae</name>
    <dbReference type="NCBI Taxonomy" id="169177"/>
    <lineage>
        <taxon>Bacteria</taxon>
        <taxon>Bacillati</taxon>
        <taxon>Bacillota</taxon>
        <taxon>Bacilli</taxon>
        <taxon>Bacillales</taxon>
        <taxon>Bacillales Family XII. Incertae Sedis</taxon>
        <taxon>Exiguobacterium</taxon>
    </lineage>
</organism>
<accession>A0ABX2V4T6</accession>
<proteinExistence type="predicted"/>
<evidence type="ECO:0000313" key="2">
    <source>
        <dbReference type="Proteomes" id="UP000078447"/>
    </source>
</evidence>